<reference evidence="10 11" key="1">
    <citation type="journal article" date="2019" name="Environ. Microbiol.">
        <title>Species interactions and distinct microbial communities in high Arctic permafrost affected cryosols are associated with the CH4 and CO2 gas fluxes.</title>
        <authorList>
            <person name="Altshuler I."/>
            <person name="Hamel J."/>
            <person name="Turney S."/>
            <person name="Magnuson E."/>
            <person name="Levesque R."/>
            <person name="Greer C."/>
            <person name="Whyte L.G."/>
        </authorList>
    </citation>
    <scope>NUCLEOTIDE SEQUENCE [LARGE SCALE GENOMIC DNA]</scope>
    <source>
        <strain evidence="10 11">S5.20</strain>
    </source>
</reference>
<feature type="transmembrane region" description="Helical" evidence="8">
    <location>
        <begin position="472"/>
        <end position="494"/>
    </location>
</feature>
<dbReference type="EMBL" id="RCZG01000018">
    <property type="protein sequence ID" value="TPG28284.1"/>
    <property type="molecule type" value="Genomic_DNA"/>
</dbReference>
<evidence type="ECO:0000256" key="3">
    <source>
        <dbReference type="ARBA" id="ARBA00022448"/>
    </source>
</evidence>
<accession>A0A502DTB3</accession>
<dbReference type="Gene3D" id="1.20.1720.10">
    <property type="entry name" value="Multidrug resistance protein D"/>
    <property type="match status" value="1"/>
</dbReference>
<dbReference type="PANTHER" id="PTHR23502:SF132">
    <property type="entry name" value="POLYAMINE TRANSPORTER 2-RELATED"/>
    <property type="match status" value="1"/>
</dbReference>
<feature type="transmembrane region" description="Helical" evidence="8">
    <location>
        <begin position="148"/>
        <end position="167"/>
    </location>
</feature>
<comment type="caution">
    <text evidence="10">The sequence shown here is derived from an EMBL/GenBank/DDBJ whole genome shotgun (WGS) entry which is preliminary data.</text>
</comment>
<dbReference type="OrthoDB" id="9814303at2"/>
<dbReference type="PANTHER" id="PTHR23502">
    <property type="entry name" value="MAJOR FACILITATOR SUPERFAMILY"/>
    <property type="match status" value="1"/>
</dbReference>
<keyword evidence="5 8" id="KW-0812">Transmembrane</keyword>
<dbReference type="SUPFAM" id="SSF103473">
    <property type="entry name" value="MFS general substrate transporter"/>
    <property type="match status" value="1"/>
</dbReference>
<feature type="transmembrane region" description="Helical" evidence="8">
    <location>
        <begin position="388"/>
        <end position="410"/>
    </location>
</feature>
<comment type="similarity">
    <text evidence="2">Belongs to the major facilitator superfamily. Bcr/CmlA family.</text>
</comment>
<dbReference type="CDD" id="cd17320">
    <property type="entry name" value="MFS_MdfA_MDR_like"/>
    <property type="match status" value="1"/>
</dbReference>
<keyword evidence="3" id="KW-0813">Transport</keyword>
<keyword evidence="11" id="KW-1185">Reference proteome</keyword>
<dbReference type="GO" id="GO:0042910">
    <property type="term" value="F:xenobiotic transmembrane transporter activity"/>
    <property type="evidence" value="ECO:0007669"/>
    <property type="project" value="InterPro"/>
</dbReference>
<dbReference type="InterPro" id="IPR011701">
    <property type="entry name" value="MFS"/>
</dbReference>
<evidence type="ECO:0000256" key="8">
    <source>
        <dbReference type="SAM" id="Phobius"/>
    </source>
</evidence>
<evidence type="ECO:0000313" key="10">
    <source>
        <dbReference type="EMBL" id="TPG28284.1"/>
    </source>
</evidence>
<evidence type="ECO:0000256" key="4">
    <source>
        <dbReference type="ARBA" id="ARBA00022475"/>
    </source>
</evidence>
<gene>
    <name evidence="10" type="ORF">EAH80_27445</name>
</gene>
<keyword evidence="6 8" id="KW-1133">Transmembrane helix</keyword>
<evidence type="ECO:0000256" key="7">
    <source>
        <dbReference type="ARBA" id="ARBA00023136"/>
    </source>
</evidence>
<feature type="transmembrane region" description="Helical" evidence="8">
    <location>
        <begin position="237"/>
        <end position="261"/>
    </location>
</feature>
<dbReference type="GO" id="GO:1990961">
    <property type="term" value="P:xenobiotic detoxification by transmembrane export across the plasma membrane"/>
    <property type="evidence" value="ECO:0007669"/>
    <property type="project" value="InterPro"/>
</dbReference>
<protein>
    <submittedName>
        <fullName evidence="10">Bcr/CflA family efflux MFS transporter</fullName>
    </submittedName>
</protein>
<dbReference type="Pfam" id="PF07690">
    <property type="entry name" value="MFS_1"/>
    <property type="match status" value="1"/>
</dbReference>
<dbReference type="GO" id="GO:0005886">
    <property type="term" value="C:plasma membrane"/>
    <property type="evidence" value="ECO:0007669"/>
    <property type="project" value="UniProtKB-SubCell"/>
</dbReference>
<dbReference type="AlphaFoldDB" id="A0A502DTB3"/>
<feature type="transmembrane region" description="Helical" evidence="8">
    <location>
        <begin position="179"/>
        <end position="198"/>
    </location>
</feature>
<feature type="domain" description="Major facilitator superfamily (MFS) profile" evidence="9">
    <location>
        <begin position="113"/>
        <end position="498"/>
    </location>
</feature>
<name>A0A502DTB3_9MYCO</name>
<feature type="transmembrane region" description="Helical" evidence="8">
    <location>
        <begin position="356"/>
        <end position="376"/>
    </location>
</feature>
<proteinExistence type="inferred from homology"/>
<evidence type="ECO:0000313" key="11">
    <source>
        <dbReference type="Proteomes" id="UP000320095"/>
    </source>
</evidence>
<dbReference type="InterPro" id="IPR004812">
    <property type="entry name" value="Efflux_drug-R_Bcr/CmlA"/>
</dbReference>
<evidence type="ECO:0000256" key="5">
    <source>
        <dbReference type="ARBA" id="ARBA00022692"/>
    </source>
</evidence>
<organism evidence="10 11">
    <name type="scientific">Mycolicibacterium hodleri</name>
    <dbReference type="NCBI Taxonomy" id="49897"/>
    <lineage>
        <taxon>Bacteria</taxon>
        <taxon>Bacillati</taxon>
        <taxon>Actinomycetota</taxon>
        <taxon>Actinomycetes</taxon>
        <taxon>Mycobacteriales</taxon>
        <taxon>Mycobacteriaceae</taxon>
        <taxon>Mycolicibacterium</taxon>
    </lineage>
</organism>
<evidence type="ECO:0000256" key="1">
    <source>
        <dbReference type="ARBA" id="ARBA00004651"/>
    </source>
</evidence>
<keyword evidence="7 8" id="KW-0472">Membrane</keyword>
<comment type="subcellular location">
    <subcellularLocation>
        <location evidence="1">Cell membrane</location>
        <topology evidence="1">Multi-pass membrane protein</topology>
    </subcellularLocation>
</comment>
<evidence type="ECO:0000256" key="6">
    <source>
        <dbReference type="ARBA" id="ARBA00022989"/>
    </source>
</evidence>
<feature type="transmembrane region" description="Helical" evidence="8">
    <location>
        <begin position="416"/>
        <end position="435"/>
    </location>
</feature>
<evidence type="ECO:0000256" key="2">
    <source>
        <dbReference type="ARBA" id="ARBA00006236"/>
    </source>
</evidence>
<feature type="transmembrane region" description="Helical" evidence="8">
    <location>
        <begin position="267"/>
        <end position="287"/>
    </location>
</feature>
<keyword evidence="4" id="KW-1003">Cell membrane</keyword>
<feature type="transmembrane region" description="Helical" evidence="8">
    <location>
        <begin position="317"/>
        <end position="336"/>
    </location>
</feature>
<dbReference type="PROSITE" id="PS50850">
    <property type="entry name" value="MFS"/>
    <property type="match status" value="1"/>
</dbReference>
<sequence length="498" mass="51125">MPVDVFQHRRFDHRQRDHGFSCLIPGPDQPRGVHDRVRQVGKGRLVFGGHGGCGGAAHAVDFTPIRLLIYSYQNIAIEGPTLNTRIDLAEGSAEQLERLVAPHAPRPPVGGPLLLVLALLSAVAPFATDLYLSAFPLMTTDLDTTATAVQLTLTAFLVGIALGQLLFGPLSDRFGRMAPLVVGSLLCLAASAATALAPTVEILIAGRFAQGITGAAGMVIGRAIISDLAVGAAAARAYSLMMLVGGVAPVVAPVLGSVLVAPLGWRGVLWVVFGIVAAMFLGVIAVVRETHTSERRATARADRDGSPSTLRALVSRVYIGNALAFAFAFATMMAYISASPFVYQVMMGFSEVQYGIAFGVNALGLAAMSAVSARLAGTRSIQALAGTGLLLCLSATVTIAVVVACGAPSWLLALPLWVAVSSLGLVFGNATALALSAVTRAAGSASAVLGALQFGLGALVSPLVGIGGEHSAAPLAAVMFGAIALACVSFGWAARVRR</sequence>
<dbReference type="Proteomes" id="UP000320095">
    <property type="component" value="Unassembled WGS sequence"/>
</dbReference>
<dbReference type="InterPro" id="IPR036259">
    <property type="entry name" value="MFS_trans_sf"/>
</dbReference>
<feature type="transmembrane region" description="Helical" evidence="8">
    <location>
        <begin position="204"/>
        <end position="225"/>
    </location>
</feature>
<dbReference type="NCBIfam" id="TIGR00710">
    <property type="entry name" value="efflux_Bcr_CflA"/>
    <property type="match status" value="1"/>
</dbReference>
<dbReference type="InterPro" id="IPR020846">
    <property type="entry name" value="MFS_dom"/>
</dbReference>
<feature type="transmembrane region" description="Helical" evidence="8">
    <location>
        <begin position="109"/>
        <end position="128"/>
    </location>
</feature>
<evidence type="ECO:0000259" key="9">
    <source>
        <dbReference type="PROSITE" id="PS50850"/>
    </source>
</evidence>
<feature type="transmembrane region" description="Helical" evidence="8">
    <location>
        <begin position="447"/>
        <end position="466"/>
    </location>
</feature>